<dbReference type="STRING" id="5486.A0A367XSA1"/>
<dbReference type="EMBL" id="QLNQ01000029">
    <property type="protein sequence ID" value="RCK56090.1"/>
    <property type="molecule type" value="Genomic_DNA"/>
</dbReference>
<keyword evidence="3" id="KW-1185">Reference proteome</keyword>
<name>A0A367XSA1_9ASCO</name>
<proteinExistence type="predicted"/>
<keyword evidence="1" id="KW-0175">Coiled coil</keyword>
<accession>A0A367XSA1</accession>
<dbReference type="Proteomes" id="UP000253472">
    <property type="component" value="Unassembled WGS sequence"/>
</dbReference>
<evidence type="ECO:0000256" key="1">
    <source>
        <dbReference type="SAM" id="Coils"/>
    </source>
</evidence>
<protein>
    <submittedName>
        <fullName evidence="2">Uncharacterized protein</fullName>
    </submittedName>
</protein>
<comment type="caution">
    <text evidence="2">The sequence shown here is derived from an EMBL/GenBank/DDBJ whole genome shotgun (WGS) entry which is preliminary data.</text>
</comment>
<organism evidence="2 3">
    <name type="scientific">Candida viswanathii</name>
    <dbReference type="NCBI Taxonomy" id="5486"/>
    <lineage>
        <taxon>Eukaryota</taxon>
        <taxon>Fungi</taxon>
        <taxon>Dikarya</taxon>
        <taxon>Ascomycota</taxon>
        <taxon>Saccharomycotina</taxon>
        <taxon>Pichiomycetes</taxon>
        <taxon>Debaryomycetaceae</taxon>
        <taxon>Candida/Lodderomyces clade</taxon>
        <taxon>Candida</taxon>
    </lineage>
</organism>
<evidence type="ECO:0000313" key="2">
    <source>
        <dbReference type="EMBL" id="RCK56090.1"/>
    </source>
</evidence>
<evidence type="ECO:0000313" key="3">
    <source>
        <dbReference type="Proteomes" id="UP000253472"/>
    </source>
</evidence>
<dbReference type="OrthoDB" id="10250120at2759"/>
<sequence length="226" mass="25722">MPGKHTHQTHHICTAITGSTISIATAGLSDFLSIPVYGQPQNLGNILNELIHHKVFIPFSVYNQSLFEKLVPKFPHLTSTDFDIYLVYWSRDKLACNIKREDETAYIKFDPSSEITADDIGIINIQLTLSQLDNRISQLETQISQINFKSVLDLPSKSDQLRKLKQLKLQKSAFVKSLETSNKLWDELNTILIKINDSNLNHEVYQQLVSSSKILANLNSKVVWRT</sequence>
<gene>
    <name evidence="2" type="ORF">Cantr_05676</name>
</gene>
<feature type="coiled-coil region" evidence="1">
    <location>
        <begin position="122"/>
        <end position="149"/>
    </location>
</feature>
<dbReference type="AlphaFoldDB" id="A0A367XSA1"/>
<reference evidence="2 3" key="1">
    <citation type="submission" date="2018-06" db="EMBL/GenBank/DDBJ databases">
        <title>Whole genome sequencing of Candida tropicalis (genome annotated by CSBL at Korea University).</title>
        <authorList>
            <person name="Ahn J."/>
        </authorList>
    </citation>
    <scope>NUCLEOTIDE SEQUENCE [LARGE SCALE GENOMIC DNA]</scope>
    <source>
        <strain evidence="2 3">ATCC 20962</strain>
    </source>
</reference>